<feature type="compositionally biased region" description="Gly residues" evidence="1">
    <location>
        <begin position="40"/>
        <end position="49"/>
    </location>
</feature>
<evidence type="ECO:0000313" key="2">
    <source>
        <dbReference type="EMBL" id="OWK13161.1"/>
    </source>
</evidence>
<comment type="caution">
    <text evidence="2">The sequence shown here is derived from an EMBL/GenBank/DDBJ whole genome shotgun (WGS) entry which is preliminary data.</text>
</comment>
<name>A0A212D4H2_CEREH</name>
<protein>
    <submittedName>
        <fullName evidence="2">Uncharacterized protein</fullName>
    </submittedName>
</protein>
<feature type="non-terminal residue" evidence="2">
    <location>
        <position position="1"/>
    </location>
</feature>
<evidence type="ECO:0000256" key="1">
    <source>
        <dbReference type="SAM" id="MobiDB-lite"/>
    </source>
</evidence>
<feature type="region of interest" description="Disordered" evidence="1">
    <location>
        <begin position="151"/>
        <end position="194"/>
    </location>
</feature>
<feature type="region of interest" description="Disordered" evidence="1">
    <location>
        <begin position="1"/>
        <end position="121"/>
    </location>
</feature>
<sequence length="194" mass="19895">PPWPLRARAPRSSPSRSGTPNLPGTPGATPPPPQFPAGIWGSGLGGAEGGAPASRAGLPSGPGPGCRVTRSPAEPRGARASGLLTLHPRVPSGRGGASSPAWGPHPRLPGPQNRPRPRGCARPARTRFVWFSSRGLFLEFLPFPLFLDLRGPPSRPGFPGAPTGGVSTPRARRVSPAPAPRSPSAVPEGVKTTL</sequence>
<dbReference type="AlphaFoldDB" id="A0A212D4H2"/>
<feature type="non-terminal residue" evidence="2">
    <location>
        <position position="194"/>
    </location>
</feature>
<reference evidence="2 3" key="1">
    <citation type="journal article" date="2018" name="Mol. Genet. Genomics">
        <title>The red deer Cervus elaphus genome CerEla1.0: sequencing, annotating, genes, and chromosomes.</title>
        <authorList>
            <person name="Bana N.A."/>
            <person name="Nyiri A."/>
            <person name="Nagy J."/>
            <person name="Frank K."/>
            <person name="Nagy T."/>
            <person name="Steger V."/>
            <person name="Schiller M."/>
            <person name="Lakatos P."/>
            <person name="Sugar L."/>
            <person name="Horn P."/>
            <person name="Barta E."/>
            <person name="Orosz L."/>
        </authorList>
    </citation>
    <scope>NUCLEOTIDE SEQUENCE [LARGE SCALE GENOMIC DNA]</scope>
    <source>
        <strain evidence="2">Hungarian</strain>
    </source>
</reference>
<accession>A0A212D4H2</accession>
<organism evidence="2 3">
    <name type="scientific">Cervus elaphus hippelaphus</name>
    <name type="common">European red deer</name>
    <dbReference type="NCBI Taxonomy" id="46360"/>
    <lineage>
        <taxon>Eukaryota</taxon>
        <taxon>Metazoa</taxon>
        <taxon>Chordata</taxon>
        <taxon>Craniata</taxon>
        <taxon>Vertebrata</taxon>
        <taxon>Euteleostomi</taxon>
        <taxon>Mammalia</taxon>
        <taxon>Eutheria</taxon>
        <taxon>Laurasiatheria</taxon>
        <taxon>Artiodactyla</taxon>
        <taxon>Ruminantia</taxon>
        <taxon>Pecora</taxon>
        <taxon>Cervidae</taxon>
        <taxon>Cervinae</taxon>
        <taxon>Cervus</taxon>
    </lineage>
</organism>
<dbReference type="Proteomes" id="UP000242450">
    <property type="component" value="Chromosome 7"/>
</dbReference>
<feature type="compositionally biased region" description="Low complexity" evidence="1">
    <location>
        <begin position="1"/>
        <end position="27"/>
    </location>
</feature>
<dbReference type="EMBL" id="MKHE01000007">
    <property type="protein sequence ID" value="OWK13161.1"/>
    <property type="molecule type" value="Genomic_DNA"/>
</dbReference>
<gene>
    <name evidence="2" type="ORF">Celaphus_00014230</name>
</gene>
<keyword evidence="3" id="KW-1185">Reference proteome</keyword>
<evidence type="ECO:0000313" key="3">
    <source>
        <dbReference type="Proteomes" id="UP000242450"/>
    </source>
</evidence>
<proteinExistence type="predicted"/>